<dbReference type="Proteomes" id="UP000249633">
    <property type="component" value="Unassembled WGS sequence"/>
</dbReference>
<dbReference type="Pfam" id="PF00512">
    <property type="entry name" value="HisKA"/>
    <property type="match status" value="1"/>
</dbReference>
<feature type="domain" description="Response regulatory" evidence="9">
    <location>
        <begin position="7"/>
        <end position="122"/>
    </location>
</feature>
<evidence type="ECO:0000259" key="9">
    <source>
        <dbReference type="PROSITE" id="PS50110"/>
    </source>
</evidence>
<evidence type="ECO:0000256" key="4">
    <source>
        <dbReference type="ARBA" id="ARBA00022553"/>
    </source>
</evidence>
<dbReference type="CDD" id="cd00130">
    <property type="entry name" value="PAS"/>
    <property type="match status" value="1"/>
</dbReference>
<dbReference type="PRINTS" id="PR00344">
    <property type="entry name" value="BCTRLSENSOR"/>
</dbReference>
<dbReference type="InterPro" id="IPR036890">
    <property type="entry name" value="HATPase_C_sf"/>
</dbReference>
<comment type="caution">
    <text evidence="11">The sequence shown here is derived from an EMBL/GenBank/DDBJ whole genome shotgun (WGS) entry which is preliminary data.</text>
</comment>
<feature type="domain" description="PAS" evidence="10">
    <location>
        <begin position="270"/>
        <end position="314"/>
    </location>
</feature>
<keyword evidence="4 7" id="KW-0597">Phosphoprotein</keyword>
<reference evidence="11 12" key="1">
    <citation type="submission" date="2017-08" db="EMBL/GenBank/DDBJ databases">
        <title>Infants hospitalized years apart are colonized by the same room-sourced microbial strains.</title>
        <authorList>
            <person name="Brooks B."/>
            <person name="Olm M.R."/>
            <person name="Firek B.A."/>
            <person name="Baker R."/>
            <person name="Thomas B.C."/>
            <person name="Morowitz M.J."/>
            <person name="Banfield J.F."/>
        </authorList>
    </citation>
    <scope>NUCLEOTIDE SEQUENCE [LARGE SCALE GENOMIC DNA]</scope>
    <source>
        <strain evidence="11">S2_012_000_R2_81</strain>
    </source>
</reference>
<dbReference type="GO" id="GO:0000155">
    <property type="term" value="F:phosphorelay sensor kinase activity"/>
    <property type="evidence" value="ECO:0007669"/>
    <property type="project" value="InterPro"/>
</dbReference>
<dbReference type="FunFam" id="3.30.565.10:FF:000006">
    <property type="entry name" value="Sensor histidine kinase WalK"/>
    <property type="match status" value="1"/>
</dbReference>
<feature type="domain" description="Response regulatory" evidence="9">
    <location>
        <begin position="133"/>
        <end position="249"/>
    </location>
</feature>
<dbReference type="CDD" id="cd00075">
    <property type="entry name" value="HATPase"/>
    <property type="match status" value="1"/>
</dbReference>
<evidence type="ECO:0000256" key="6">
    <source>
        <dbReference type="ARBA" id="ARBA00022777"/>
    </source>
</evidence>
<dbReference type="PROSITE" id="PS50109">
    <property type="entry name" value="HIS_KIN"/>
    <property type="match status" value="1"/>
</dbReference>
<dbReference type="InterPro" id="IPR004358">
    <property type="entry name" value="Sig_transdc_His_kin-like_C"/>
</dbReference>
<dbReference type="Gene3D" id="3.40.50.2300">
    <property type="match status" value="2"/>
</dbReference>
<dbReference type="InterPro" id="IPR013767">
    <property type="entry name" value="PAS_fold"/>
</dbReference>
<evidence type="ECO:0000256" key="7">
    <source>
        <dbReference type="PROSITE-ProRule" id="PRU00169"/>
    </source>
</evidence>
<dbReference type="AlphaFoldDB" id="A0A2W5D8U9"/>
<dbReference type="PROSITE" id="PS50110">
    <property type="entry name" value="RESPONSE_REGULATORY"/>
    <property type="match status" value="2"/>
</dbReference>
<dbReference type="InterPro" id="IPR003661">
    <property type="entry name" value="HisK_dim/P_dom"/>
</dbReference>
<dbReference type="Gene3D" id="3.30.565.10">
    <property type="entry name" value="Histidine kinase-like ATPase, C-terminal domain"/>
    <property type="match status" value="1"/>
</dbReference>
<dbReference type="SUPFAM" id="SSF55874">
    <property type="entry name" value="ATPase domain of HSP90 chaperone/DNA topoisomerase II/histidine kinase"/>
    <property type="match status" value="1"/>
</dbReference>
<dbReference type="InterPro" id="IPR035965">
    <property type="entry name" value="PAS-like_dom_sf"/>
</dbReference>
<dbReference type="Gene3D" id="3.30.450.20">
    <property type="entry name" value="PAS domain"/>
    <property type="match status" value="1"/>
</dbReference>
<keyword evidence="5" id="KW-0808">Transferase</keyword>
<dbReference type="EMBL" id="QFOD01000024">
    <property type="protein sequence ID" value="PZP28221.1"/>
    <property type="molecule type" value="Genomic_DNA"/>
</dbReference>
<dbReference type="CDD" id="cd00082">
    <property type="entry name" value="HisKA"/>
    <property type="match status" value="1"/>
</dbReference>
<dbReference type="PANTHER" id="PTHR43547">
    <property type="entry name" value="TWO-COMPONENT HISTIDINE KINASE"/>
    <property type="match status" value="1"/>
</dbReference>
<dbReference type="SMART" id="SM00388">
    <property type="entry name" value="HisKA"/>
    <property type="match status" value="1"/>
</dbReference>
<dbReference type="SMART" id="SM00387">
    <property type="entry name" value="HATPase_c"/>
    <property type="match status" value="1"/>
</dbReference>
<dbReference type="InterPro" id="IPR036097">
    <property type="entry name" value="HisK_dim/P_sf"/>
</dbReference>
<comment type="subcellular location">
    <subcellularLocation>
        <location evidence="2">Cell inner membrane</location>
        <topology evidence="2">Multi-pass membrane protein</topology>
    </subcellularLocation>
</comment>
<proteinExistence type="predicted"/>
<dbReference type="InterPro" id="IPR001789">
    <property type="entry name" value="Sig_transdc_resp-reg_receiver"/>
</dbReference>
<dbReference type="PROSITE" id="PS50112">
    <property type="entry name" value="PAS"/>
    <property type="match status" value="1"/>
</dbReference>
<accession>A0A2W5D8U9</accession>
<evidence type="ECO:0000259" key="10">
    <source>
        <dbReference type="PROSITE" id="PS50112"/>
    </source>
</evidence>
<name>A0A2W5D8U9_9BURK</name>
<dbReference type="InterPro" id="IPR003594">
    <property type="entry name" value="HATPase_dom"/>
</dbReference>
<dbReference type="Gene3D" id="1.10.287.130">
    <property type="match status" value="1"/>
</dbReference>
<dbReference type="GO" id="GO:0006355">
    <property type="term" value="P:regulation of DNA-templated transcription"/>
    <property type="evidence" value="ECO:0007669"/>
    <property type="project" value="InterPro"/>
</dbReference>
<dbReference type="InterPro" id="IPR005467">
    <property type="entry name" value="His_kinase_dom"/>
</dbReference>
<dbReference type="Pfam" id="PF00072">
    <property type="entry name" value="Response_reg"/>
    <property type="match status" value="2"/>
</dbReference>
<dbReference type="EC" id="2.7.13.3" evidence="3"/>
<keyword evidence="6" id="KW-0418">Kinase</keyword>
<dbReference type="NCBIfam" id="TIGR00229">
    <property type="entry name" value="sensory_box"/>
    <property type="match status" value="1"/>
</dbReference>
<evidence type="ECO:0000256" key="1">
    <source>
        <dbReference type="ARBA" id="ARBA00000085"/>
    </source>
</evidence>
<dbReference type="SMART" id="SM00448">
    <property type="entry name" value="REC"/>
    <property type="match status" value="2"/>
</dbReference>
<evidence type="ECO:0000256" key="5">
    <source>
        <dbReference type="ARBA" id="ARBA00022679"/>
    </source>
</evidence>
<dbReference type="PANTHER" id="PTHR43547:SF2">
    <property type="entry name" value="HYBRID SIGNAL TRANSDUCTION HISTIDINE KINASE C"/>
    <property type="match status" value="1"/>
</dbReference>
<feature type="modified residue" description="4-aspartylphosphate" evidence="7">
    <location>
        <position position="182"/>
    </location>
</feature>
<dbReference type="SUPFAM" id="SSF47384">
    <property type="entry name" value="Homodimeric domain of signal transducing histidine kinase"/>
    <property type="match status" value="1"/>
</dbReference>
<dbReference type="CDD" id="cd00156">
    <property type="entry name" value="REC"/>
    <property type="match status" value="1"/>
</dbReference>
<sequence>METRRPDLLIVGDDVTVVRQLQTFVQDMVALRVARSGEDALRLCRQTAPDLVLLDLHLQGPDGLQTLAALRAEPGLAHLPVILMSAEATPEMQVRALELDVTGWLSKPLGEELVRSRVRAALRQPQAVAGGPAVLAVDDDANALAALRRTLQAEGISFVGVETGEEALRLVDQAVPDLVLLDVALPGADGFELARRLQTRPGMAEVPIIFVTQYGDVASEVRALELGAFDFVSKPFPEAVLRARVRHALRLRQRNAEAMQRAQERWRRISDAQLSTLVAQAHEAILSLDGQGRIVLANAAARQLLGLPEGEVIGATLPDWLRAALPADLLDGSEPLAVGIELQPPGQALLSMDVSMSRQPGGAQGLRTLVLFDQTPRLQAEQQARERVKLEAEGRAKQMMMSYLAHEIGNPLNGVLGMAEVLLAPGAEPLTASQSKRLQLILDNGMLLRRLLQDALDLARWESGHFEVKPAAVPLGPLVAACMEAQQTQAEQAGVRLEPASGDLDATALADAARLQQCLYNLIGNACKYGKRGGRVQVDVRRRDQGIEIGVADDGIGLSPEQVEKLFEPFQRLGRSGPPGHGLGLAVSRMLVRAMQGELTVQSQSGVGSRFVIALPRA</sequence>
<evidence type="ECO:0000259" key="8">
    <source>
        <dbReference type="PROSITE" id="PS50109"/>
    </source>
</evidence>
<evidence type="ECO:0000313" key="11">
    <source>
        <dbReference type="EMBL" id="PZP28221.1"/>
    </source>
</evidence>
<dbReference type="Pfam" id="PF00989">
    <property type="entry name" value="PAS"/>
    <property type="match status" value="1"/>
</dbReference>
<comment type="catalytic activity">
    <reaction evidence="1">
        <text>ATP + protein L-histidine = ADP + protein N-phospho-L-histidine.</text>
        <dbReference type="EC" id="2.7.13.3"/>
    </reaction>
</comment>
<dbReference type="SUPFAM" id="SSF52172">
    <property type="entry name" value="CheY-like"/>
    <property type="match status" value="2"/>
</dbReference>
<dbReference type="Pfam" id="PF02518">
    <property type="entry name" value="HATPase_c"/>
    <property type="match status" value="1"/>
</dbReference>
<evidence type="ECO:0000256" key="3">
    <source>
        <dbReference type="ARBA" id="ARBA00012438"/>
    </source>
</evidence>
<dbReference type="GO" id="GO:0005886">
    <property type="term" value="C:plasma membrane"/>
    <property type="evidence" value="ECO:0007669"/>
    <property type="project" value="UniProtKB-SubCell"/>
</dbReference>
<protein>
    <recommendedName>
        <fullName evidence="3">histidine kinase</fullName>
        <ecNumber evidence="3">2.7.13.3</ecNumber>
    </recommendedName>
</protein>
<feature type="modified residue" description="4-aspartylphosphate" evidence="7">
    <location>
        <position position="55"/>
    </location>
</feature>
<dbReference type="InterPro" id="IPR000014">
    <property type="entry name" value="PAS"/>
</dbReference>
<evidence type="ECO:0000313" key="12">
    <source>
        <dbReference type="Proteomes" id="UP000249633"/>
    </source>
</evidence>
<gene>
    <name evidence="11" type="ORF">DI603_19945</name>
</gene>
<dbReference type="SMART" id="SM00091">
    <property type="entry name" value="PAS"/>
    <property type="match status" value="1"/>
</dbReference>
<dbReference type="InterPro" id="IPR011006">
    <property type="entry name" value="CheY-like_superfamily"/>
</dbReference>
<organism evidence="11 12">
    <name type="scientific">Roseateles depolymerans</name>
    <dbReference type="NCBI Taxonomy" id="76731"/>
    <lineage>
        <taxon>Bacteria</taxon>
        <taxon>Pseudomonadati</taxon>
        <taxon>Pseudomonadota</taxon>
        <taxon>Betaproteobacteria</taxon>
        <taxon>Burkholderiales</taxon>
        <taxon>Sphaerotilaceae</taxon>
        <taxon>Roseateles</taxon>
    </lineage>
</organism>
<feature type="domain" description="Histidine kinase" evidence="8">
    <location>
        <begin position="403"/>
        <end position="618"/>
    </location>
</feature>
<evidence type="ECO:0000256" key="2">
    <source>
        <dbReference type="ARBA" id="ARBA00004429"/>
    </source>
</evidence>
<dbReference type="SUPFAM" id="SSF55785">
    <property type="entry name" value="PYP-like sensor domain (PAS domain)"/>
    <property type="match status" value="1"/>
</dbReference>